<dbReference type="EMBL" id="QXFX01000430">
    <property type="protein sequence ID" value="KAE9115988.1"/>
    <property type="molecule type" value="Genomic_DNA"/>
</dbReference>
<evidence type="ECO:0000256" key="10">
    <source>
        <dbReference type="SAM" id="MobiDB-lite"/>
    </source>
</evidence>
<evidence type="ECO:0000313" key="13">
    <source>
        <dbReference type="EMBL" id="KAE9237542.1"/>
    </source>
</evidence>
<feature type="chain" id="PRO_5036166882" evidence="11">
    <location>
        <begin position="25"/>
        <end position="1317"/>
    </location>
</feature>
<evidence type="ECO:0000256" key="4">
    <source>
        <dbReference type="ARBA" id="ARBA00022502"/>
    </source>
</evidence>
<name>A0A6A3ZMT1_9STRA</name>
<keyword evidence="4" id="KW-0337">GPI-anchor biosynthesis</keyword>
<feature type="compositionally biased region" description="Low complexity" evidence="10">
    <location>
        <begin position="661"/>
        <end position="683"/>
    </location>
</feature>
<evidence type="ECO:0000256" key="1">
    <source>
        <dbReference type="ARBA" id="ARBA00004477"/>
    </source>
</evidence>
<feature type="compositionally biased region" description="Polar residues" evidence="10">
    <location>
        <begin position="987"/>
        <end position="998"/>
    </location>
</feature>
<comment type="caution">
    <text evidence="13">The sequence shown here is derived from an EMBL/GenBank/DDBJ whole genome shotgun (WGS) entry which is preliminary data.</text>
</comment>
<keyword evidence="7" id="KW-1133">Transmembrane helix</keyword>
<evidence type="ECO:0000256" key="6">
    <source>
        <dbReference type="ARBA" id="ARBA00022824"/>
    </source>
</evidence>
<keyword evidence="6" id="KW-0256">Endoplasmic reticulum</keyword>
<feature type="compositionally biased region" description="Pro residues" evidence="10">
    <location>
        <begin position="757"/>
        <end position="775"/>
    </location>
</feature>
<reference evidence="13 14" key="1">
    <citation type="submission" date="2018-08" db="EMBL/GenBank/DDBJ databases">
        <title>Genomic investigation of the strawberry pathogen Phytophthora fragariae indicates pathogenicity is determined by transcriptional variation in three key races.</title>
        <authorList>
            <person name="Adams T.M."/>
            <person name="Armitage A.D."/>
            <person name="Sobczyk M.K."/>
            <person name="Bates H.J."/>
            <person name="Dunwell J.M."/>
            <person name="Nellist C.F."/>
            <person name="Harrison R.J."/>
        </authorList>
    </citation>
    <scope>NUCLEOTIDE SEQUENCE [LARGE SCALE GENOMIC DNA]</scope>
    <source>
        <strain evidence="13 14">BC-1</strain>
        <strain evidence="12 15">ONT-3</strain>
    </source>
</reference>
<dbReference type="GO" id="GO:0042765">
    <property type="term" value="C:GPI-anchor transamidase complex"/>
    <property type="evidence" value="ECO:0007669"/>
    <property type="project" value="InterPro"/>
</dbReference>
<evidence type="ECO:0000256" key="2">
    <source>
        <dbReference type="ARBA" id="ARBA00004687"/>
    </source>
</evidence>
<evidence type="ECO:0000256" key="11">
    <source>
        <dbReference type="SAM" id="SignalP"/>
    </source>
</evidence>
<dbReference type="Pfam" id="PF10510">
    <property type="entry name" value="PIG-S"/>
    <property type="match status" value="1"/>
</dbReference>
<dbReference type="GO" id="GO:0006506">
    <property type="term" value="P:GPI anchor biosynthetic process"/>
    <property type="evidence" value="ECO:0007669"/>
    <property type="project" value="UniProtKB-UniPathway"/>
</dbReference>
<dbReference type="Proteomes" id="UP000440367">
    <property type="component" value="Unassembled WGS sequence"/>
</dbReference>
<dbReference type="Proteomes" id="UP000488956">
    <property type="component" value="Unassembled WGS sequence"/>
</dbReference>
<evidence type="ECO:0000256" key="8">
    <source>
        <dbReference type="ARBA" id="ARBA00023136"/>
    </source>
</evidence>
<accession>A0A6A3ZMT1</accession>
<organism evidence="13 14">
    <name type="scientific">Phytophthora fragariae</name>
    <dbReference type="NCBI Taxonomy" id="53985"/>
    <lineage>
        <taxon>Eukaryota</taxon>
        <taxon>Sar</taxon>
        <taxon>Stramenopiles</taxon>
        <taxon>Oomycota</taxon>
        <taxon>Peronosporomycetes</taxon>
        <taxon>Peronosporales</taxon>
        <taxon>Peronosporaceae</taxon>
        <taxon>Phytophthora</taxon>
    </lineage>
</organism>
<gene>
    <name evidence="13" type="ORF">PF002_g10913</name>
    <name evidence="12" type="ORF">PF010_g9116</name>
</gene>
<feature type="compositionally biased region" description="Low complexity" evidence="10">
    <location>
        <begin position="1015"/>
        <end position="1031"/>
    </location>
</feature>
<sequence length="1317" mass="143333">MAGTRLQIVGAFVLFALLAAPVAWHLTQVERVDLPVSRIQQLSWAASRFGGPGTFQVDIYSLRPGSSALPSSAPNVEYKTHTLELNAEQRETLDQAVQSGLQATDDALQTLVDSQHKRFSVFLLCDEKAAASAPVLTVGKQRHAWSSQCQVTTGDAVHSAIDALVDRHVYPQKSEKRDIDTRTARRALHYRLQFSLLKENPTTPWNENLQTLVDRYLGKFVQKVGAVANFTVETQVVHYARLAKEVTPSADGTKFYLNAEDLKQFKSANDFLDASVLGDGEQVLHFMAALPDPAHAPLFTRPDGQEESSATSFELPGWGVAVILNPHALNGKPSGEKEVAALAAKTKERELQRVMGLFVSEFRTLLGVPSFTRRQREEDAASSNRRRLQFLSSPADGIADWELDVVMRDRFTKLMQTAIETLQSTVELVEALPELSVLERVQTRVETAVTRLEAILCDSNVEQQQECVEASDLRSLLAMARQASELTDAAYYDHTMIRQLYFPQEQMLGVYAPLLAPLILPFLLGLVRELKRFKAKRAAKKVKLQYQSGGPQHPRGLAAVAQPLTPSAPRLWSSFRRPPAMASEDSLFGSSMDGLPAFFTNGSVDDTKYESLLADLRAHDLLGPVESGAQASDAGGSSLFFNDAFSAVFMGSFQAGADSKPSGGAAGRAPPGLSAPPGLAAPSEDLKWARGQREFSRLEEKFHGSTADKTAAPASGPPPGLSLEQDSELDESQVPGLSGLGLDDDDSVVGAPSKQAPTPPPLPQAPPVPAPPMPPTQNAQPPNAWGAPPMAPPMSSPNHHQQQMQMQYMPPPPPQMQGRPPHPMYMQGPPMPPPPQGMYPGPPPPQFFGRGPPPPMRPPFPGPPGAFGRNGMPRPPPQMQPPAFKMMTPRDVNFVMQQQMKWLRSSDPFSDDYYFHNYMQKRARVSGRPSVPLPSWKLQHVKSVDPRDVQREVKSRNWESEYHVLGRNAKSSLYRPKQLLNLAGTDETVSPPASSPTNAADPERTPPSAGEEEATSPASATAESSSEAASSKHVRGSSPGAQAVAAEAQAAKVLRMSDDAGQNSVFANDTWKLRLQLDRGMQCLLSLQDARHLLDARGINVQQFHSMNEDEMDPALAELRPRTTSLLIELAGLLGVTVTQPADAGSEGASRGVMSCDVQQLQRMLTATKGKMLVSRALPLLHPSARFVLLPHLVDNLLSGRTDGGRQNDVNDAGDDRLCQTLVLMLLYVPPAPPAELLTECLQRALSGHDVQSLFIVLHNRARAESLQALLQRGGSAVQQLAEAEGANVEHANSVKQQWEHHQGVFVQLATAIKQVA</sequence>
<evidence type="ECO:0000313" key="12">
    <source>
        <dbReference type="EMBL" id="KAE9115988.1"/>
    </source>
</evidence>
<comment type="pathway">
    <text evidence="2">Glycolipid biosynthesis; glycosylphosphatidylinositol-anchor biosynthesis.</text>
</comment>
<protein>
    <submittedName>
        <fullName evidence="13">Uncharacterized protein</fullName>
    </submittedName>
</protein>
<evidence type="ECO:0000313" key="15">
    <source>
        <dbReference type="Proteomes" id="UP000488956"/>
    </source>
</evidence>
<evidence type="ECO:0000313" key="14">
    <source>
        <dbReference type="Proteomes" id="UP000440367"/>
    </source>
</evidence>
<feature type="region of interest" description="Disordered" evidence="10">
    <location>
        <begin position="983"/>
        <end position="1043"/>
    </location>
</feature>
<proteinExistence type="inferred from homology"/>
<feature type="compositionally biased region" description="Low complexity" evidence="10">
    <location>
        <begin position="776"/>
        <end position="788"/>
    </location>
</feature>
<dbReference type="GO" id="GO:0016255">
    <property type="term" value="P:attachment of GPI anchor to protein"/>
    <property type="evidence" value="ECO:0007669"/>
    <property type="project" value="InterPro"/>
</dbReference>
<dbReference type="PANTHER" id="PTHR21072:SF13">
    <property type="entry name" value="GPI TRANSAMIDASE COMPONENT PIG-S"/>
    <property type="match status" value="1"/>
</dbReference>
<dbReference type="EMBL" id="QXGD01000488">
    <property type="protein sequence ID" value="KAE9237542.1"/>
    <property type="molecule type" value="Genomic_DNA"/>
</dbReference>
<keyword evidence="9" id="KW-0325">Glycoprotein</keyword>
<evidence type="ECO:0000256" key="7">
    <source>
        <dbReference type="ARBA" id="ARBA00022989"/>
    </source>
</evidence>
<feature type="signal peptide" evidence="11">
    <location>
        <begin position="1"/>
        <end position="24"/>
    </location>
</feature>
<keyword evidence="5" id="KW-0812">Transmembrane</keyword>
<evidence type="ECO:0000256" key="9">
    <source>
        <dbReference type="ARBA" id="ARBA00023180"/>
    </source>
</evidence>
<comment type="subcellular location">
    <subcellularLocation>
        <location evidence="1">Endoplasmic reticulum membrane</location>
        <topology evidence="1">Multi-pass membrane protein</topology>
    </subcellularLocation>
</comment>
<comment type="similarity">
    <text evidence="3">Belongs to the PIGS family.</text>
</comment>
<dbReference type="PANTHER" id="PTHR21072">
    <property type="entry name" value="GPI TRANSAMIDASE COMPONENT PIG-S"/>
    <property type="match status" value="1"/>
</dbReference>
<dbReference type="UniPathway" id="UPA00196"/>
<keyword evidence="8" id="KW-0472">Membrane</keyword>
<feature type="compositionally biased region" description="Low complexity" evidence="10">
    <location>
        <begin position="796"/>
        <end position="805"/>
    </location>
</feature>
<feature type="region of interest" description="Disordered" evidence="10">
    <location>
        <begin position="657"/>
        <end position="684"/>
    </location>
</feature>
<evidence type="ECO:0000256" key="3">
    <source>
        <dbReference type="ARBA" id="ARBA00005316"/>
    </source>
</evidence>
<evidence type="ECO:0000256" key="5">
    <source>
        <dbReference type="ARBA" id="ARBA00022692"/>
    </source>
</evidence>
<keyword evidence="11" id="KW-0732">Signal</keyword>
<feature type="region of interest" description="Disordered" evidence="10">
    <location>
        <begin position="702"/>
        <end position="805"/>
    </location>
</feature>
<dbReference type="InterPro" id="IPR019540">
    <property type="entry name" value="PtdIno-glycan_biosynth_class_S"/>
</dbReference>